<dbReference type="Proteomes" id="UP000492821">
    <property type="component" value="Unassembled WGS sequence"/>
</dbReference>
<evidence type="ECO:0000313" key="8">
    <source>
        <dbReference type="WBParaSite" id="Pan_g21198.t1"/>
    </source>
</evidence>
<keyword evidence="7" id="KW-1185">Reference proteome</keyword>
<dbReference type="InterPro" id="IPR040193">
    <property type="entry name" value="EFHC1/EFHC2/EFHB"/>
</dbReference>
<keyword evidence="2" id="KW-0963">Cytoplasm</keyword>
<dbReference type="GO" id="GO:0060285">
    <property type="term" value="P:cilium-dependent cell motility"/>
    <property type="evidence" value="ECO:0007669"/>
    <property type="project" value="TreeGrafter"/>
</dbReference>
<dbReference type="Gene3D" id="2.30.29.170">
    <property type="match status" value="2"/>
</dbReference>
<dbReference type="AlphaFoldDB" id="A0A7E4VHE4"/>
<reference evidence="8" key="2">
    <citation type="submission" date="2020-10" db="UniProtKB">
        <authorList>
            <consortium name="WormBaseParasite"/>
        </authorList>
    </citation>
    <scope>IDENTIFICATION</scope>
</reference>
<keyword evidence="5" id="KW-0966">Cell projection</keyword>
<feature type="domain" description="DM10" evidence="6">
    <location>
        <begin position="232"/>
        <end position="337"/>
    </location>
</feature>
<dbReference type="GO" id="GO:0005930">
    <property type="term" value="C:axoneme"/>
    <property type="evidence" value="ECO:0007669"/>
    <property type="project" value="UniProtKB-SubCell"/>
</dbReference>
<proteinExistence type="predicted"/>
<evidence type="ECO:0000313" key="7">
    <source>
        <dbReference type="Proteomes" id="UP000492821"/>
    </source>
</evidence>
<evidence type="ECO:0000256" key="2">
    <source>
        <dbReference type="ARBA" id="ARBA00022490"/>
    </source>
</evidence>
<feature type="domain" description="DM10" evidence="6">
    <location>
        <begin position="75"/>
        <end position="183"/>
    </location>
</feature>
<evidence type="ECO:0000256" key="5">
    <source>
        <dbReference type="ARBA" id="ARBA00023273"/>
    </source>
</evidence>
<protein>
    <submittedName>
        <fullName evidence="8">EF-hand domain-containing protein 1</fullName>
    </submittedName>
</protein>
<sequence>MPSSFDEPKLSQNCECFDTDDNFFTHSFHTHRGRRQIFDKKDNVSFLREDPLSRPKRSWEPLRNVPFADYFDPVHKAALTYTCYLNETDGQDNGELLKIRPMKLVYHLDDETMTLTEPFSDNSGHLQGRMFASQKVPRADKCVGNEYLTWKDIHIGEDLKMFGRTYRVVSCDPFTKAFLEDRGIKVRETETIPIDSWNLTRHFTTDRAREAALKQFIKERDKTADMVSWEQMPHCLNFLCAWLDTKNDFYGERVKRTFKFAINAIDDSVTMTELTPGFGNQIFLRTDQLPYVTPDGIRRYYRAANMRPGMWIDVYHRPMYIYDVESEPTKKFIKQQYGEISFGDCPIKLLEDGPPSDQVEVLPEELWFRATNPEYPAFKFLIIFCINSRRVDIYEEGKIRPWTKGRPFLLEIDAGPLREKDFQVGARVVLFKWTFTLTEASIDTKAYLKAKEVTTER</sequence>
<keyword evidence="4" id="KW-0206">Cytoskeleton</keyword>
<reference evidence="7" key="1">
    <citation type="journal article" date="2013" name="Genetics">
        <title>The draft genome and transcriptome of Panagrellus redivivus are shaped by the harsh demands of a free-living lifestyle.</title>
        <authorList>
            <person name="Srinivasan J."/>
            <person name="Dillman A.R."/>
            <person name="Macchietto M.G."/>
            <person name="Heikkinen L."/>
            <person name="Lakso M."/>
            <person name="Fracchia K.M."/>
            <person name="Antoshechkin I."/>
            <person name="Mortazavi A."/>
            <person name="Wong G."/>
            <person name="Sternberg P.W."/>
        </authorList>
    </citation>
    <scope>NUCLEOTIDE SEQUENCE [LARGE SCALE GENOMIC DNA]</scope>
    <source>
        <strain evidence="7">MT8872</strain>
    </source>
</reference>
<organism evidence="7 8">
    <name type="scientific">Panagrellus redivivus</name>
    <name type="common">Microworm</name>
    <dbReference type="NCBI Taxonomy" id="6233"/>
    <lineage>
        <taxon>Eukaryota</taxon>
        <taxon>Metazoa</taxon>
        <taxon>Ecdysozoa</taxon>
        <taxon>Nematoda</taxon>
        <taxon>Chromadorea</taxon>
        <taxon>Rhabditida</taxon>
        <taxon>Tylenchina</taxon>
        <taxon>Panagrolaimomorpha</taxon>
        <taxon>Panagrolaimoidea</taxon>
        <taxon>Panagrolaimidae</taxon>
        <taxon>Panagrellus</taxon>
    </lineage>
</organism>
<dbReference type="Pfam" id="PF06565">
    <property type="entry name" value="DM10_dom"/>
    <property type="match status" value="1"/>
</dbReference>
<accession>A0A7E4VHE4</accession>
<dbReference type="PANTHER" id="PTHR12086">
    <property type="entry name" value="EF-HAND DOMAIN C-TERMINAL CONTAINING PROTEIN"/>
    <property type="match status" value="1"/>
</dbReference>
<evidence type="ECO:0000259" key="6">
    <source>
        <dbReference type="PROSITE" id="PS51336"/>
    </source>
</evidence>
<dbReference type="GO" id="GO:0072686">
    <property type="term" value="C:mitotic spindle"/>
    <property type="evidence" value="ECO:0007669"/>
    <property type="project" value="TreeGrafter"/>
</dbReference>
<dbReference type="GO" id="GO:0007052">
    <property type="term" value="P:mitotic spindle organization"/>
    <property type="evidence" value="ECO:0007669"/>
    <property type="project" value="TreeGrafter"/>
</dbReference>
<dbReference type="PANTHER" id="PTHR12086:SF9">
    <property type="entry name" value="EF-HAND DOMAIN-CONTAINING PROTEIN 1"/>
    <property type="match status" value="1"/>
</dbReference>
<comment type="subcellular location">
    <subcellularLocation>
        <location evidence="1">Cytoplasm</location>
        <location evidence="1">Cytoskeleton</location>
        <location evidence="1">Cilium axoneme</location>
    </subcellularLocation>
</comment>
<dbReference type="InterPro" id="IPR006602">
    <property type="entry name" value="DM10_dom"/>
</dbReference>
<name>A0A7E4VHE4_PANRE</name>
<dbReference type="PROSITE" id="PS51336">
    <property type="entry name" value="DM10"/>
    <property type="match status" value="2"/>
</dbReference>
<keyword evidence="3" id="KW-0677">Repeat</keyword>
<evidence type="ECO:0000256" key="3">
    <source>
        <dbReference type="ARBA" id="ARBA00022737"/>
    </source>
</evidence>
<evidence type="ECO:0000256" key="1">
    <source>
        <dbReference type="ARBA" id="ARBA00004430"/>
    </source>
</evidence>
<dbReference type="WBParaSite" id="Pan_g21198.t1">
    <property type="protein sequence ID" value="Pan_g21198.t1"/>
    <property type="gene ID" value="Pan_g21198"/>
</dbReference>
<dbReference type="GO" id="GO:0043014">
    <property type="term" value="F:alpha-tubulin binding"/>
    <property type="evidence" value="ECO:0007669"/>
    <property type="project" value="TreeGrafter"/>
</dbReference>
<dbReference type="GO" id="GO:0000281">
    <property type="term" value="P:mitotic cytokinesis"/>
    <property type="evidence" value="ECO:0007669"/>
    <property type="project" value="TreeGrafter"/>
</dbReference>
<dbReference type="SMART" id="SM00676">
    <property type="entry name" value="DM10"/>
    <property type="match status" value="1"/>
</dbReference>
<evidence type="ECO:0000256" key="4">
    <source>
        <dbReference type="ARBA" id="ARBA00023212"/>
    </source>
</evidence>